<comment type="subunit">
    <text evidence="4">The methyltransferase is composed of M and S polypeptides.</text>
</comment>
<keyword evidence="7" id="KW-0378">Hydrolase</keyword>
<dbReference type="EMBL" id="JAHXZI010000005">
    <property type="protein sequence ID" value="MBW6434501.1"/>
    <property type="molecule type" value="Genomic_DNA"/>
</dbReference>
<dbReference type="CDD" id="cd17254">
    <property type="entry name" value="RMtype1_S_FclI-TRD1-CR1_like"/>
    <property type="match status" value="1"/>
</dbReference>
<evidence type="ECO:0000256" key="2">
    <source>
        <dbReference type="ARBA" id="ARBA00022747"/>
    </source>
</evidence>
<dbReference type="SUPFAM" id="SSF116734">
    <property type="entry name" value="DNA methylase specificity domain"/>
    <property type="match status" value="2"/>
</dbReference>
<comment type="caution">
    <text evidence="7">The sequence shown here is derived from an EMBL/GenBank/DDBJ whole genome shotgun (WGS) entry which is preliminary data.</text>
</comment>
<gene>
    <name evidence="7" type="ORF">KZ829_12240</name>
</gene>
<keyword evidence="8" id="KW-1185">Reference proteome</keyword>
<feature type="compositionally biased region" description="Polar residues" evidence="5">
    <location>
        <begin position="449"/>
        <end position="464"/>
    </location>
</feature>
<evidence type="ECO:0000256" key="1">
    <source>
        <dbReference type="ARBA" id="ARBA00010923"/>
    </source>
</evidence>
<evidence type="ECO:0000256" key="3">
    <source>
        <dbReference type="ARBA" id="ARBA00023125"/>
    </source>
</evidence>
<comment type="similarity">
    <text evidence="1">Belongs to the type-I restriction system S methylase family.</text>
</comment>
<keyword evidence="3" id="KW-0238">DNA-binding</keyword>
<name>A0ABS7B0D2_9ACTN</name>
<dbReference type="RefSeq" id="WP_220143963.1">
    <property type="nucleotide sequence ID" value="NZ_JAHXZI010000005.1"/>
</dbReference>
<evidence type="ECO:0000313" key="7">
    <source>
        <dbReference type="EMBL" id="MBW6434501.1"/>
    </source>
</evidence>
<keyword evidence="7" id="KW-0255">Endonuclease</keyword>
<dbReference type="CDD" id="cd17261">
    <property type="entry name" value="RMtype1_S_EcoKI-TRD2-CR2_like"/>
    <property type="match status" value="1"/>
</dbReference>
<dbReference type="PANTHER" id="PTHR43140">
    <property type="entry name" value="TYPE-1 RESTRICTION ENZYME ECOKI SPECIFICITY PROTEIN"/>
    <property type="match status" value="1"/>
</dbReference>
<keyword evidence="2" id="KW-0680">Restriction system</keyword>
<evidence type="ECO:0000259" key="6">
    <source>
        <dbReference type="Pfam" id="PF01420"/>
    </source>
</evidence>
<feature type="domain" description="Type I restriction modification DNA specificity" evidence="6">
    <location>
        <begin position="10"/>
        <end position="176"/>
    </location>
</feature>
<dbReference type="InterPro" id="IPR051212">
    <property type="entry name" value="Type-I_RE_S_subunit"/>
</dbReference>
<evidence type="ECO:0000256" key="4">
    <source>
        <dbReference type="ARBA" id="ARBA00038652"/>
    </source>
</evidence>
<reference evidence="7 8" key="1">
    <citation type="journal article" date="2013" name="Antonie Van Leeuwenhoek">
        <title>Actinoplanes hulinensis sp. nov., a novel actinomycete isolated from soybean root (Glycine max (L.) Merr).</title>
        <authorList>
            <person name="Shen Y."/>
            <person name="Liu C."/>
            <person name="Wang X."/>
            <person name="Zhao J."/>
            <person name="Jia F."/>
            <person name="Zhang Y."/>
            <person name="Wang L."/>
            <person name="Yang D."/>
            <person name="Xiang W."/>
        </authorList>
    </citation>
    <scope>NUCLEOTIDE SEQUENCE [LARGE SCALE GENOMIC DNA]</scope>
    <source>
        <strain evidence="7 8">NEAU-M9</strain>
    </source>
</reference>
<evidence type="ECO:0000313" key="8">
    <source>
        <dbReference type="Proteomes" id="UP001519863"/>
    </source>
</evidence>
<protein>
    <submittedName>
        <fullName evidence="7">Restriction endonuclease subunit S</fullName>
        <ecNumber evidence="7">3.1.21.-</ecNumber>
    </submittedName>
</protein>
<dbReference type="EC" id="3.1.21.-" evidence="7"/>
<accession>A0ABS7B0D2</accession>
<dbReference type="PANTHER" id="PTHR43140:SF1">
    <property type="entry name" value="TYPE I RESTRICTION ENZYME ECOKI SPECIFICITY SUBUNIT"/>
    <property type="match status" value="1"/>
</dbReference>
<dbReference type="GO" id="GO:0016787">
    <property type="term" value="F:hydrolase activity"/>
    <property type="evidence" value="ECO:0007669"/>
    <property type="project" value="UniProtKB-KW"/>
</dbReference>
<dbReference type="Pfam" id="PF01420">
    <property type="entry name" value="Methylase_S"/>
    <property type="match status" value="1"/>
</dbReference>
<dbReference type="InterPro" id="IPR000055">
    <property type="entry name" value="Restrct_endonuc_typeI_TRD"/>
</dbReference>
<dbReference type="GO" id="GO:0004519">
    <property type="term" value="F:endonuclease activity"/>
    <property type="evidence" value="ECO:0007669"/>
    <property type="project" value="UniProtKB-KW"/>
</dbReference>
<dbReference type="Gene3D" id="3.90.220.20">
    <property type="entry name" value="DNA methylase specificity domains"/>
    <property type="match status" value="2"/>
</dbReference>
<keyword evidence="7" id="KW-0540">Nuclease</keyword>
<organism evidence="7 8">
    <name type="scientific">Actinoplanes hulinensis</name>
    <dbReference type="NCBI Taxonomy" id="1144547"/>
    <lineage>
        <taxon>Bacteria</taxon>
        <taxon>Bacillati</taxon>
        <taxon>Actinomycetota</taxon>
        <taxon>Actinomycetes</taxon>
        <taxon>Micromonosporales</taxon>
        <taxon>Micromonosporaceae</taxon>
        <taxon>Actinoplanes</taxon>
    </lineage>
</organism>
<feature type="region of interest" description="Disordered" evidence="5">
    <location>
        <begin position="430"/>
        <end position="470"/>
    </location>
</feature>
<evidence type="ECO:0000256" key="5">
    <source>
        <dbReference type="SAM" id="MobiDB-lite"/>
    </source>
</evidence>
<sequence>MSTLNDDDLPIGWAWSRLGSLGEYINGRGFKKSEWSNSGLPIIRIQNLTGSGSSFNYFSGELDDRHVVRYGDLLISWAATLGAHIWRGPEAALNQHIFKVRTHIDPLFLRYLIDYHLDEMVTESHGSGMVHITRTKFDNIRVAVPPLEEQRRIVETLEDHLSRLDVAETGIANSITRLPALRGAIRSTMTCSRQLEAELPPGWHWGRLADVLDRIEAGKSFRCEARPANTDEWGVIKVSAMTWGEFRPAEQKAVPAGKQVDPRHEIKVGDILVSRANTIAYVGAPVLVRECRPQLLLSDKSLRLVPKPGIDKRWLIQVLSSPIVRSQISAKATGTKDSMRNISQTDLFRIRIPIAPAPDQAVVSEEIENGISRIDKLAAEVEGARIGARMLRKSILRKAFSGRLVAQNPEEESATVLLARIRDNGAIRSRNSKQDIRKSSAKKAASGPSVRQSLASSHIQTIAKQQELPL</sequence>
<dbReference type="Proteomes" id="UP001519863">
    <property type="component" value="Unassembled WGS sequence"/>
</dbReference>
<dbReference type="InterPro" id="IPR044946">
    <property type="entry name" value="Restrct_endonuc_typeI_TRD_sf"/>
</dbReference>
<proteinExistence type="inferred from homology"/>